<reference evidence="3 4" key="1">
    <citation type="journal article" date="2014" name="Proc. Natl. Acad. Sci. U.S.A.">
        <title>Trajectory and genomic determinants of fungal-pathogen speciation and host adaptation.</title>
        <authorList>
            <person name="Hu X."/>
            <person name="Xiao G."/>
            <person name="Zheng P."/>
            <person name="Shang Y."/>
            <person name="Su Y."/>
            <person name="Zhang X."/>
            <person name="Liu X."/>
            <person name="Zhan S."/>
            <person name="St Leger R.J."/>
            <person name="Wang C."/>
        </authorList>
    </citation>
    <scope>NUCLEOTIDE SEQUENCE [LARGE SCALE GENOMIC DNA]</scope>
    <source>
        <strain evidence="3 4">ARSEF 977</strain>
    </source>
</reference>
<feature type="region of interest" description="Disordered" evidence="1">
    <location>
        <begin position="547"/>
        <end position="622"/>
    </location>
</feature>
<organism evidence="3 4">
    <name type="scientific">Metarhizium guizhouense (strain ARSEF 977)</name>
    <dbReference type="NCBI Taxonomy" id="1276136"/>
    <lineage>
        <taxon>Eukaryota</taxon>
        <taxon>Fungi</taxon>
        <taxon>Dikarya</taxon>
        <taxon>Ascomycota</taxon>
        <taxon>Pezizomycotina</taxon>
        <taxon>Sordariomycetes</taxon>
        <taxon>Hypocreomycetidae</taxon>
        <taxon>Hypocreales</taxon>
        <taxon>Clavicipitaceae</taxon>
        <taxon>Metarhizium</taxon>
    </lineage>
</organism>
<comment type="caution">
    <text evidence="3">The sequence shown here is derived from an EMBL/GenBank/DDBJ whole genome shotgun (WGS) entry which is preliminary data.</text>
</comment>
<sequence>MPTNVGQDKDDKPPEEPPAGSQALSESALAGHDDANHAHLKTAWPESTSEPGEELESKVQRPYDGGDQAEPKVDLDTGPPERVQIEVDPAYSRYSRSAAEISTNTTQRHDPEDFREPWTNVQNAMNECAPDLHHLRHNEEPMYLTREDFKLPAILCKYTSDLVSTAKGAALDAQPNDSDTVEGLKRLALAQRALIEHISKPLEMLRFYVDAWHLRAADDEKRPGADVGLDPAVPTPRQAEMEAFLDLTRQHNKLNEEYAQLCVQAQRQRQEPTSSKTRPSWDWPQAKRVCPACREKFEIRAKEKEEGEGKVRVNASDEEDQSIASSPMLSVPSSRNGKPDAVGGAVTEYVAGLEEWADEAATFSEEQARLLQQPLYISPTDSPRNSVAQLQEEAEILEPTPLYPSAPSPPPASNAYTRRRRTDAEGESQSHYVPDDTSSVASFLESSGLHQEDSPQSRREQYWEDCLRQECKNKEYWRGMYDELAERHENAAKSNEKWAKLYNCLARRWENLTEMHEEATTRFEREMQIHNTVMEVYVTNAVEVDWTRSSSQSRSNDRRSMSPPLSPRGTPSPMTVPTSLDSTEASQWASTEPRACGTASKRAHGTARVEKGPVATARPRNKPQNKLFQAEAAMARERRSAPGVAQALSFSDFVENQCRSWVAICDFLWSFILPVRQPAILVSSEDGSSSPIQVSRQMGRNAEMSFIPWSAFFNVLTHIILLFGIQTWIACAKERNTWLHANNIKPTTLLSMYARGERSFWPGLHGGLLTGAEVSMLAKWILLNSRRVLELLARVVQGLDLANQESMRVLVLGAVVLMFARIG</sequence>
<feature type="region of interest" description="Disordered" evidence="1">
    <location>
        <begin position="94"/>
        <end position="113"/>
    </location>
</feature>
<dbReference type="OrthoDB" id="4938493at2759"/>
<dbReference type="Proteomes" id="UP000031192">
    <property type="component" value="Unassembled WGS sequence"/>
</dbReference>
<dbReference type="AlphaFoldDB" id="A0A0B4H347"/>
<keyword evidence="2" id="KW-0472">Membrane</keyword>
<keyword evidence="2" id="KW-1133">Transmembrane helix</keyword>
<feature type="compositionally biased region" description="Polar residues" evidence="1">
    <location>
        <begin position="322"/>
        <end position="336"/>
    </location>
</feature>
<name>A0A0B4H347_METGA</name>
<proteinExistence type="predicted"/>
<feature type="transmembrane region" description="Helical" evidence="2">
    <location>
        <begin position="706"/>
        <end position="725"/>
    </location>
</feature>
<feature type="region of interest" description="Disordered" evidence="1">
    <location>
        <begin position="1"/>
        <end position="81"/>
    </location>
</feature>
<keyword evidence="4" id="KW-1185">Reference proteome</keyword>
<feature type="compositionally biased region" description="Basic and acidic residues" evidence="1">
    <location>
        <begin position="301"/>
        <end position="311"/>
    </location>
</feature>
<protein>
    <submittedName>
        <fullName evidence="3">Uncharacterized protein</fullName>
    </submittedName>
</protein>
<gene>
    <name evidence="3" type="ORF">MGU_03595</name>
</gene>
<feature type="compositionally biased region" description="Polar residues" evidence="1">
    <location>
        <begin position="572"/>
        <end position="590"/>
    </location>
</feature>
<evidence type="ECO:0000256" key="2">
    <source>
        <dbReference type="SAM" id="Phobius"/>
    </source>
</evidence>
<feature type="compositionally biased region" description="Pro residues" evidence="1">
    <location>
        <begin position="401"/>
        <end position="412"/>
    </location>
</feature>
<feature type="compositionally biased region" description="Polar residues" evidence="1">
    <location>
        <begin position="427"/>
        <end position="437"/>
    </location>
</feature>
<keyword evidence="2" id="KW-0812">Transmembrane</keyword>
<evidence type="ECO:0000256" key="1">
    <source>
        <dbReference type="SAM" id="MobiDB-lite"/>
    </source>
</evidence>
<evidence type="ECO:0000313" key="3">
    <source>
        <dbReference type="EMBL" id="KID89548.1"/>
    </source>
</evidence>
<dbReference type="HOGENOM" id="CLU_349517_0_0_1"/>
<dbReference type="EMBL" id="AZNH01000008">
    <property type="protein sequence ID" value="KID89548.1"/>
    <property type="molecule type" value="Genomic_DNA"/>
</dbReference>
<evidence type="ECO:0000313" key="4">
    <source>
        <dbReference type="Proteomes" id="UP000031192"/>
    </source>
</evidence>
<feature type="region of interest" description="Disordered" evidence="1">
    <location>
        <begin position="301"/>
        <end position="341"/>
    </location>
</feature>
<feature type="region of interest" description="Disordered" evidence="1">
    <location>
        <begin position="398"/>
        <end position="437"/>
    </location>
</feature>
<accession>A0A0B4H347</accession>